<dbReference type="AlphaFoldDB" id="A0A2H0VCI9"/>
<dbReference type="InterPro" id="IPR041698">
    <property type="entry name" value="Methyltransf_25"/>
</dbReference>
<dbReference type="Pfam" id="PF13649">
    <property type="entry name" value="Methyltransf_25"/>
    <property type="match status" value="1"/>
</dbReference>
<proteinExistence type="predicted"/>
<evidence type="ECO:0000313" key="5">
    <source>
        <dbReference type="Proteomes" id="UP000230557"/>
    </source>
</evidence>
<name>A0A2H0VCI9_9BACT</name>
<dbReference type="Proteomes" id="UP000230557">
    <property type="component" value="Unassembled WGS sequence"/>
</dbReference>
<dbReference type="GO" id="GO:0032259">
    <property type="term" value="P:methylation"/>
    <property type="evidence" value="ECO:0007669"/>
    <property type="project" value="UniProtKB-KW"/>
</dbReference>
<evidence type="ECO:0000313" key="4">
    <source>
        <dbReference type="EMBL" id="PIR96806.1"/>
    </source>
</evidence>
<organism evidence="4 5">
    <name type="scientific">Candidatus Doudnabacteria bacterium CG10_big_fil_rev_8_21_14_0_10_41_10</name>
    <dbReference type="NCBI Taxonomy" id="1974551"/>
    <lineage>
        <taxon>Bacteria</taxon>
        <taxon>Candidatus Doudnaibacteriota</taxon>
    </lineage>
</organism>
<feature type="domain" description="Methyltransferase" evidence="3">
    <location>
        <begin position="64"/>
        <end position="152"/>
    </location>
</feature>
<dbReference type="PANTHER" id="PTHR43861">
    <property type="entry name" value="TRANS-ACONITATE 2-METHYLTRANSFERASE-RELATED"/>
    <property type="match status" value="1"/>
</dbReference>
<dbReference type="GO" id="GO:0008168">
    <property type="term" value="F:methyltransferase activity"/>
    <property type="evidence" value="ECO:0007669"/>
    <property type="project" value="UniProtKB-KW"/>
</dbReference>
<comment type="caution">
    <text evidence="4">The sequence shown here is derived from an EMBL/GenBank/DDBJ whole genome shotgun (WGS) entry which is preliminary data.</text>
</comment>
<dbReference type="PANTHER" id="PTHR43861:SF1">
    <property type="entry name" value="TRANS-ACONITATE 2-METHYLTRANSFERASE"/>
    <property type="match status" value="1"/>
</dbReference>
<evidence type="ECO:0000256" key="1">
    <source>
        <dbReference type="ARBA" id="ARBA00022603"/>
    </source>
</evidence>
<protein>
    <recommendedName>
        <fullName evidence="3">Methyltransferase domain-containing protein</fullName>
    </recommendedName>
</protein>
<evidence type="ECO:0000259" key="3">
    <source>
        <dbReference type="Pfam" id="PF13649"/>
    </source>
</evidence>
<dbReference type="SUPFAM" id="SSF53335">
    <property type="entry name" value="S-adenosyl-L-methionine-dependent methyltransferases"/>
    <property type="match status" value="1"/>
</dbReference>
<reference evidence="5" key="1">
    <citation type="submission" date="2017-09" db="EMBL/GenBank/DDBJ databases">
        <title>Depth-based differentiation of microbial function through sediment-hosted aquifers and enrichment of novel symbionts in the deep terrestrial subsurface.</title>
        <authorList>
            <person name="Probst A.J."/>
            <person name="Ladd B."/>
            <person name="Jarett J.K."/>
            <person name="Geller-Mcgrath D.E."/>
            <person name="Sieber C.M.K."/>
            <person name="Emerson J.B."/>
            <person name="Anantharaman K."/>
            <person name="Thomas B.C."/>
            <person name="Malmstrom R."/>
            <person name="Stieglmeier M."/>
            <person name="Klingl A."/>
            <person name="Woyke T."/>
            <person name="Ryan C.M."/>
            <person name="Banfield J.F."/>
        </authorList>
    </citation>
    <scope>NUCLEOTIDE SEQUENCE [LARGE SCALE GENOMIC DNA]</scope>
</reference>
<gene>
    <name evidence="4" type="ORF">COT91_04615</name>
</gene>
<keyword evidence="2" id="KW-0808">Transferase</keyword>
<dbReference type="InterPro" id="IPR029063">
    <property type="entry name" value="SAM-dependent_MTases_sf"/>
</dbReference>
<evidence type="ECO:0000256" key="2">
    <source>
        <dbReference type="ARBA" id="ARBA00022679"/>
    </source>
</evidence>
<dbReference type="EMBL" id="PFAJ01000061">
    <property type="protein sequence ID" value="PIR96806.1"/>
    <property type="molecule type" value="Genomic_DNA"/>
</dbReference>
<keyword evidence="1" id="KW-0489">Methyltransferase</keyword>
<accession>A0A2H0VCI9</accession>
<dbReference type="Gene3D" id="3.40.50.150">
    <property type="entry name" value="Vaccinia Virus protein VP39"/>
    <property type="match status" value="1"/>
</dbReference>
<sequence>MVDHKSNPSREDVTKINALYHDSIAESYDVRMVFAHPKVKELYSKIFSEYILPRVSNGDQFSALDIGCGSGYLEQFFSEKINNVLGIDVSEKMLELAKSKFPSFNFKNADVYEYLKENNQLFDLVISNSFYHHLKDYQAVLEQVARSVKPGGALYMGLEPNYYSYRFLAPFKFIFRKFFHEKLVENVAEKLSGSEYEEIAEYHLFYGNGINIRWLKKNLRKQGFSSFKLIFTARHLIAALSESTGTNFFRFVPDFFLDHAGILSRDFHLIAYKDNV</sequence>
<dbReference type="CDD" id="cd02440">
    <property type="entry name" value="AdoMet_MTases"/>
    <property type="match status" value="1"/>
</dbReference>